<dbReference type="SUPFAM" id="SSF51726">
    <property type="entry name" value="UROD/MetE-like"/>
    <property type="match status" value="1"/>
</dbReference>
<evidence type="ECO:0000259" key="12">
    <source>
        <dbReference type="PROSITE" id="PS00907"/>
    </source>
</evidence>
<comment type="similarity">
    <text evidence="2 7 9">Belongs to the uroporphyrinogen decarboxylase family.</text>
</comment>
<keyword evidence="5 7" id="KW-0456">Lyase</keyword>
<evidence type="ECO:0000256" key="6">
    <source>
        <dbReference type="ARBA" id="ARBA00023244"/>
    </source>
</evidence>
<dbReference type="CDD" id="cd00717">
    <property type="entry name" value="URO-D"/>
    <property type="match status" value="1"/>
</dbReference>
<evidence type="ECO:0000256" key="2">
    <source>
        <dbReference type="ARBA" id="ARBA00009935"/>
    </source>
</evidence>
<evidence type="ECO:0000313" key="13">
    <source>
        <dbReference type="EMBL" id="NNG36530.1"/>
    </source>
</evidence>
<comment type="subunit">
    <text evidence="7">Homodimer.</text>
</comment>
<dbReference type="GO" id="GO:0004853">
    <property type="term" value="F:uroporphyrinogen decarboxylase activity"/>
    <property type="evidence" value="ECO:0007669"/>
    <property type="project" value="UniProtKB-UniRule"/>
</dbReference>
<evidence type="ECO:0000256" key="5">
    <source>
        <dbReference type="ARBA" id="ARBA00023239"/>
    </source>
</evidence>
<reference evidence="13 14" key="1">
    <citation type="submission" date="2020-05" db="EMBL/GenBank/DDBJ databases">
        <title>Nakamurella sp. DB0629 isolated from air conditioner.</title>
        <authorList>
            <person name="Kim D.H."/>
            <person name="Kim D.-U."/>
        </authorList>
    </citation>
    <scope>NUCLEOTIDE SEQUENCE [LARGE SCALE GENOMIC DNA]</scope>
    <source>
        <strain evidence="13 14">DB0629</strain>
    </source>
</reference>
<dbReference type="AlphaFoldDB" id="A0A849ADI2"/>
<gene>
    <name evidence="7 13" type="primary">hemE</name>
    <name evidence="13" type="ORF">HKD39_12585</name>
</gene>
<dbReference type="PROSITE" id="PS00906">
    <property type="entry name" value="UROD_1"/>
    <property type="match status" value="1"/>
</dbReference>
<keyword evidence="7" id="KW-0963">Cytoplasm</keyword>
<evidence type="ECO:0000313" key="14">
    <source>
        <dbReference type="Proteomes" id="UP000562984"/>
    </source>
</evidence>
<feature type="domain" description="Uroporphyrinogen decarboxylase (URO-D)" evidence="11">
    <location>
        <begin position="87"/>
        <end position="96"/>
    </location>
</feature>
<protein>
    <recommendedName>
        <fullName evidence="3 7">Uroporphyrinogen decarboxylase</fullName>
        <shortName evidence="7">UPD</shortName>
        <shortName evidence="7">URO-D</shortName>
        <ecNumber evidence="3 7">4.1.1.37</ecNumber>
    </recommendedName>
</protein>
<dbReference type="InterPro" id="IPR000257">
    <property type="entry name" value="Uroporphyrinogen_deCOase"/>
</dbReference>
<evidence type="ECO:0000256" key="7">
    <source>
        <dbReference type="HAMAP-Rule" id="MF_00218"/>
    </source>
</evidence>
<dbReference type="PROSITE" id="PS00907">
    <property type="entry name" value="UROD_2"/>
    <property type="match status" value="1"/>
</dbReference>
<comment type="subcellular location">
    <subcellularLocation>
        <location evidence="7">Cytoplasm</location>
    </subcellularLocation>
</comment>
<dbReference type="InterPro" id="IPR006361">
    <property type="entry name" value="Uroporphyrinogen_deCO2ase_HemE"/>
</dbReference>
<keyword evidence="6 7" id="KW-0627">Porphyrin biosynthesis</keyword>
<evidence type="ECO:0000259" key="11">
    <source>
        <dbReference type="PROSITE" id="PS00906"/>
    </source>
</evidence>
<comment type="catalytic activity">
    <reaction evidence="7 8">
        <text>uroporphyrinogen III + 4 H(+) = coproporphyrinogen III + 4 CO2</text>
        <dbReference type="Rhea" id="RHEA:19865"/>
        <dbReference type="ChEBI" id="CHEBI:15378"/>
        <dbReference type="ChEBI" id="CHEBI:16526"/>
        <dbReference type="ChEBI" id="CHEBI:57308"/>
        <dbReference type="ChEBI" id="CHEBI:57309"/>
        <dbReference type="EC" id="4.1.1.37"/>
    </reaction>
</comment>
<comment type="function">
    <text evidence="7">Catalyzes the decarboxylation of four acetate groups of uroporphyrinogen-III to yield coproporphyrinogen-III.</text>
</comment>
<feature type="binding site" evidence="7">
    <location>
        <begin position="92"/>
        <end position="96"/>
    </location>
    <ligand>
        <name>substrate</name>
    </ligand>
</feature>
<dbReference type="NCBIfam" id="TIGR01464">
    <property type="entry name" value="hemE"/>
    <property type="match status" value="1"/>
</dbReference>
<dbReference type="Gene3D" id="3.20.20.210">
    <property type="match status" value="1"/>
</dbReference>
<evidence type="ECO:0000256" key="9">
    <source>
        <dbReference type="RuleBase" id="RU004169"/>
    </source>
</evidence>
<evidence type="ECO:0000256" key="8">
    <source>
        <dbReference type="RuleBase" id="RU000554"/>
    </source>
</evidence>
<sequence>MSKLLPAVAAWPVVDPSQPDRLDQTEQPDPTDRPRPAGSGPATSDSDEATQRPAAAPLPTGHPLLDGRTAGSPLVRAMRGERTRQRPVWFMRQAGRSLPEYRKLRAEADDTSMLAACLHPELATEITLQPVRRHGVDAAVFFSDIVIPLKLAGIDVEIVAGRGPVLADPIRSAEQVAALPELDPATLEPISQAVAGTVAELGGTPLIGFAGAPFTVASYLVEGGPSRDHLYTKAMMVGAPQVWDQLAGWVARTTAAFLRAQIMAGASAVQLFDSWAGHLSRSQYRIGAAPHSAAVFRAVADLPVPKVHFGVGTGELLADMHTVGADMVGVDHRVDLSDAADRLSGSVPLQGNIDPAMLFAGRKVLHRHTEEVLRSGAAAPGHVVNLGHGVPPNADPSVLTELVEFVHSNPDPAADD</sequence>
<proteinExistence type="inferred from homology"/>
<feature type="binding site" evidence="7">
    <location>
        <position position="274"/>
    </location>
    <ligand>
        <name>substrate</name>
    </ligand>
</feature>
<comment type="caution">
    <text evidence="7">Lacks conserved residue(s) required for the propagation of feature annotation.</text>
</comment>
<dbReference type="PANTHER" id="PTHR21091:SF169">
    <property type="entry name" value="UROPORPHYRINOGEN DECARBOXYLASE"/>
    <property type="match status" value="1"/>
</dbReference>
<dbReference type="GO" id="GO:0006782">
    <property type="term" value="P:protoporphyrinogen IX biosynthetic process"/>
    <property type="evidence" value="ECO:0007669"/>
    <property type="project" value="UniProtKB-UniRule"/>
</dbReference>
<keyword evidence="14" id="KW-1185">Reference proteome</keyword>
<feature type="region of interest" description="Disordered" evidence="10">
    <location>
        <begin position="1"/>
        <end position="79"/>
    </location>
</feature>
<evidence type="ECO:0000256" key="1">
    <source>
        <dbReference type="ARBA" id="ARBA00004804"/>
    </source>
</evidence>
<name>A0A849ADI2_9ACTN</name>
<comment type="caution">
    <text evidence="13">The sequence shown here is derived from an EMBL/GenBank/DDBJ whole genome shotgun (WGS) entry which is preliminary data.</text>
</comment>
<dbReference type="EMBL" id="JABEND010000007">
    <property type="protein sequence ID" value="NNG36530.1"/>
    <property type="molecule type" value="Genomic_DNA"/>
</dbReference>
<dbReference type="InterPro" id="IPR038071">
    <property type="entry name" value="UROD/MetE-like_sf"/>
</dbReference>
<dbReference type="GO" id="GO:0005829">
    <property type="term" value="C:cytosol"/>
    <property type="evidence" value="ECO:0007669"/>
    <property type="project" value="TreeGrafter"/>
</dbReference>
<keyword evidence="4 7" id="KW-0210">Decarboxylase</keyword>
<dbReference type="HAMAP" id="MF_00218">
    <property type="entry name" value="URO_D"/>
    <property type="match status" value="1"/>
</dbReference>
<organism evidence="13 14">
    <name type="scientific">Nakamurella aerolata</name>
    <dbReference type="NCBI Taxonomy" id="1656892"/>
    <lineage>
        <taxon>Bacteria</taxon>
        <taxon>Bacillati</taxon>
        <taxon>Actinomycetota</taxon>
        <taxon>Actinomycetes</taxon>
        <taxon>Nakamurellales</taxon>
        <taxon>Nakamurellaceae</taxon>
        <taxon>Nakamurella</taxon>
    </lineage>
</organism>
<accession>A0A849ADI2</accession>
<feature type="binding site" evidence="7">
    <location>
        <position position="219"/>
    </location>
    <ligand>
        <name>substrate</name>
    </ligand>
</feature>
<dbReference type="Proteomes" id="UP000562984">
    <property type="component" value="Unassembled WGS sequence"/>
</dbReference>
<dbReference type="PANTHER" id="PTHR21091">
    <property type="entry name" value="METHYLTETRAHYDROFOLATE:HOMOCYSTEINE METHYLTRANSFERASE RELATED"/>
    <property type="match status" value="1"/>
</dbReference>
<evidence type="ECO:0000256" key="10">
    <source>
        <dbReference type="SAM" id="MobiDB-lite"/>
    </source>
</evidence>
<dbReference type="Pfam" id="PF01208">
    <property type="entry name" value="URO-D"/>
    <property type="match status" value="1"/>
</dbReference>
<feature type="binding site" evidence="7">
    <location>
        <position position="388"/>
    </location>
    <ligand>
        <name>substrate</name>
    </ligand>
</feature>
<feature type="binding site" evidence="7">
    <location>
        <position position="144"/>
    </location>
    <ligand>
        <name>substrate</name>
    </ligand>
</feature>
<feature type="site" description="Transition state stabilizer" evidence="7">
    <location>
        <position position="144"/>
    </location>
</feature>
<dbReference type="UniPathway" id="UPA00251">
    <property type="reaction ID" value="UER00321"/>
</dbReference>
<feature type="domain" description="Uroporphyrinogen decarboxylase (URO-D)" evidence="12">
    <location>
        <begin position="207"/>
        <end position="223"/>
    </location>
</feature>
<comment type="pathway">
    <text evidence="1 7 8">Porphyrin-containing compound metabolism; protoporphyrin-IX biosynthesis; coproporphyrinogen-III from 5-aminolevulinate: step 4/4.</text>
</comment>
<evidence type="ECO:0000256" key="4">
    <source>
        <dbReference type="ARBA" id="ARBA00022793"/>
    </source>
</evidence>
<evidence type="ECO:0000256" key="3">
    <source>
        <dbReference type="ARBA" id="ARBA00012288"/>
    </source>
</evidence>
<feature type="compositionally biased region" description="Basic and acidic residues" evidence="10">
    <location>
        <begin position="18"/>
        <end position="35"/>
    </location>
</feature>
<dbReference type="EC" id="4.1.1.37" evidence="3 7"/>